<accession>A0A1Y2CX57</accession>
<dbReference type="EMBL" id="MCGO01000005">
    <property type="protein sequence ID" value="ORY51618.1"/>
    <property type="molecule type" value="Genomic_DNA"/>
</dbReference>
<evidence type="ECO:0000313" key="10">
    <source>
        <dbReference type="EMBL" id="ORY51618.1"/>
    </source>
</evidence>
<reference evidence="10 11" key="1">
    <citation type="submission" date="2016-07" db="EMBL/GenBank/DDBJ databases">
        <title>Pervasive Adenine N6-methylation of Active Genes in Fungi.</title>
        <authorList>
            <consortium name="DOE Joint Genome Institute"/>
            <person name="Mondo S.J."/>
            <person name="Dannebaum R.O."/>
            <person name="Kuo R.C."/>
            <person name="Labutti K."/>
            <person name="Haridas S."/>
            <person name="Kuo A."/>
            <person name="Salamov A."/>
            <person name="Ahrendt S.R."/>
            <person name="Lipzen A."/>
            <person name="Sullivan W."/>
            <person name="Andreopoulos W.B."/>
            <person name="Clum A."/>
            <person name="Lindquist E."/>
            <person name="Daum C."/>
            <person name="Ramamoorthy G.K."/>
            <person name="Gryganskyi A."/>
            <person name="Culley D."/>
            <person name="Magnuson J.K."/>
            <person name="James T.Y."/>
            <person name="O'Malley M.A."/>
            <person name="Stajich J.E."/>
            <person name="Spatafora J.W."/>
            <person name="Visel A."/>
            <person name="Grigoriev I.V."/>
        </authorList>
    </citation>
    <scope>NUCLEOTIDE SEQUENCE [LARGE SCALE GENOMIC DNA]</scope>
    <source>
        <strain evidence="10 11">JEL800</strain>
    </source>
</reference>
<evidence type="ECO:0000256" key="1">
    <source>
        <dbReference type="ARBA" id="ARBA00004123"/>
    </source>
</evidence>
<sequence>MPSVPLQPGDDATPPNGVSQDNLNGIALIIAASAGFSTAPPHAAFHPSAIHYDVNVSPAALILSTTIEFENPHFRVNPDGKTESMVVNAKVAKSIAVPESNQKLCLISTSFQDWNEITNEWTDISTAIAYTAQAKAVVDAVVATQSNQTAGMASSTVDSFDVTLGPVGKKGRILLTFSCGVPYLYDAMGLKDDGTDIGKGRLLPVALFLPWATLSDSNGACALSFAFNVPEGSTILSTEECGDAYRHLHEQNLLHDASMIVVGSLKNVEDGATAEYAWPCLPIAPTFVLLWLNIPHDDDFGFEMLSIEDAIPNESNTRITILEPNSEDRILMTQSMPGAGYNPVQLTRIRIDAPKKTFLRATPQMIFNITLSDASGSTGMLCGSTSSTVRIQFNEMAKRRFLKRIFSIPLLLESGILLPEDVWTDLVITFDGDIRARELVTFKVSDFKPESLSFDVTTGKVKLASIETSPSFKVAQDIIAFVNCIESVSPGGMTDFVKPAQSATSLIDSLIAKSLKLSPLLTPDAIKSFIDFDTDGGHNGTSGDVTVAISALIKKARVQNGILTGFGAWVDQDIASKVAALLGPTPALLGLHVPQFGHEGMDRVFSTGFKAWVDFLRAEILEVSVTAGAFSKNVDTLQVMFAKCHNSKIEFGPVDVSDVDFTGITVKGVKSGESLELYALSRVDAKTLAQQIQVKINGVIQKSVDQFIKKDLLAGNSLAFDWLSVAADTDNSVVKRSPLAVQNLVSRIEDNISFAYNIPTVGGSTAYLGRAFNGANRAAINKAQQPPEASLSTLLVPYSNVITNYSPLSPRYSPLSPNYSPTSTATTPTASVYVRKASIPPTTNTQSVPVSSPKYSPTSPNYSPTSPTYTPTAPQFSPTSPSYAPTSSSHTADAPYVPTSPSYSPAAPSYVPTSPSYVPTSSNSTSTSASYVPPENNKTAPSYTPSSAFCVPMSAPSIPSPFIPSWSQQATKLRKSNVRDHWSDMLLRSGHLRVSLAVDTNPLEPLRKMMEAAAGNDLSTGLGGDKWDKSFREFSEWVNSCMIRRLLMVLMDWWCLLRISYPGLPVELDTSIFARLTTGLGGSRTDLYEAGLSVIEMLKAYTL</sequence>
<keyword evidence="11" id="KW-1185">Reference proteome</keyword>
<protein>
    <submittedName>
        <fullName evidence="10">Uncharacterized protein</fullName>
    </submittedName>
</protein>
<evidence type="ECO:0000256" key="5">
    <source>
        <dbReference type="ARBA" id="ARBA00022833"/>
    </source>
</evidence>
<dbReference type="AlphaFoldDB" id="A0A1Y2CX57"/>
<evidence type="ECO:0000256" key="9">
    <source>
        <dbReference type="SAM" id="MobiDB-lite"/>
    </source>
</evidence>
<evidence type="ECO:0000256" key="2">
    <source>
        <dbReference type="ARBA" id="ARBA00022553"/>
    </source>
</evidence>
<evidence type="ECO:0000256" key="3">
    <source>
        <dbReference type="ARBA" id="ARBA00022723"/>
    </source>
</evidence>
<dbReference type="OrthoDB" id="2131550at2759"/>
<keyword evidence="3" id="KW-0479">Metal-binding</keyword>
<dbReference type="STRING" id="329046.A0A1Y2CX57"/>
<evidence type="ECO:0000313" key="11">
    <source>
        <dbReference type="Proteomes" id="UP000193642"/>
    </source>
</evidence>
<keyword evidence="6" id="KW-0238">DNA-binding</keyword>
<gene>
    <name evidence="10" type="ORF">BCR33DRAFT_846377</name>
</gene>
<evidence type="ECO:0000256" key="6">
    <source>
        <dbReference type="ARBA" id="ARBA00023125"/>
    </source>
</evidence>
<evidence type="ECO:0000256" key="8">
    <source>
        <dbReference type="ARBA" id="ARBA00023242"/>
    </source>
</evidence>
<dbReference type="GO" id="GO:0006366">
    <property type="term" value="P:transcription by RNA polymerase II"/>
    <property type="evidence" value="ECO:0007669"/>
    <property type="project" value="InterPro"/>
</dbReference>
<evidence type="ECO:0000256" key="7">
    <source>
        <dbReference type="ARBA" id="ARBA00023163"/>
    </source>
</evidence>
<comment type="caution">
    <text evidence="10">The sequence shown here is derived from an EMBL/GenBank/DDBJ whole genome shotgun (WGS) entry which is preliminary data.</text>
</comment>
<keyword evidence="7" id="KW-0804">Transcription</keyword>
<keyword evidence="4" id="KW-0677">Repeat</keyword>
<keyword evidence="2" id="KW-0597">Phosphoprotein</keyword>
<dbReference type="InterPro" id="IPR000684">
    <property type="entry name" value="RNA_pol_II_repeat_euk"/>
</dbReference>
<dbReference type="GO" id="GO:0003677">
    <property type="term" value="F:DNA binding"/>
    <property type="evidence" value="ECO:0007669"/>
    <property type="project" value="UniProtKB-KW"/>
</dbReference>
<evidence type="ECO:0000256" key="4">
    <source>
        <dbReference type="ARBA" id="ARBA00022737"/>
    </source>
</evidence>
<dbReference type="PROSITE" id="PS00115">
    <property type="entry name" value="RNA_POL_II_REPEAT"/>
    <property type="match status" value="1"/>
</dbReference>
<feature type="compositionally biased region" description="Polar residues" evidence="9">
    <location>
        <begin position="840"/>
        <end position="850"/>
    </location>
</feature>
<dbReference type="Proteomes" id="UP000193642">
    <property type="component" value="Unassembled WGS sequence"/>
</dbReference>
<name>A0A1Y2CX57_9FUNG</name>
<feature type="region of interest" description="Disordered" evidence="9">
    <location>
        <begin position="838"/>
        <end position="938"/>
    </location>
</feature>
<organism evidence="10 11">
    <name type="scientific">Rhizoclosmatium globosum</name>
    <dbReference type="NCBI Taxonomy" id="329046"/>
    <lineage>
        <taxon>Eukaryota</taxon>
        <taxon>Fungi</taxon>
        <taxon>Fungi incertae sedis</taxon>
        <taxon>Chytridiomycota</taxon>
        <taxon>Chytridiomycota incertae sedis</taxon>
        <taxon>Chytridiomycetes</taxon>
        <taxon>Chytridiales</taxon>
        <taxon>Chytriomycetaceae</taxon>
        <taxon>Rhizoclosmatium</taxon>
    </lineage>
</organism>
<dbReference type="GO" id="GO:0005634">
    <property type="term" value="C:nucleus"/>
    <property type="evidence" value="ECO:0007669"/>
    <property type="project" value="UniProtKB-SubCell"/>
</dbReference>
<keyword evidence="8" id="KW-0539">Nucleus</keyword>
<proteinExistence type="predicted"/>
<dbReference type="GO" id="GO:0046872">
    <property type="term" value="F:metal ion binding"/>
    <property type="evidence" value="ECO:0007669"/>
    <property type="project" value="UniProtKB-KW"/>
</dbReference>
<comment type="subcellular location">
    <subcellularLocation>
        <location evidence="1">Nucleus</location>
    </subcellularLocation>
</comment>
<keyword evidence="5" id="KW-0862">Zinc</keyword>
<feature type="compositionally biased region" description="Low complexity" evidence="9">
    <location>
        <begin position="851"/>
        <end position="933"/>
    </location>
</feature>